<sequence length="35" mass="3658">VRIVSAEFVLGAVGEKNSPEDELPEIAFAGRSNVG</sequence>
<name>A0A382VNF0_9ZZZZ</name>
<feature type="non-terminal residue" evidence="1">
    <location>
        <position position="1"/>
    </location>
</feature>
<accession>A0A382VNF0</accession>
<proteinExistence type="predicted"/>
<evidence type="ECO:0000313" key="1">
    <source>
        <dbReference type="EMBL" id="SVD48062.1"/>
    </source>
</evidence>
<gene>
    <name evidence="1" type="ORF">METZ01_LOCUS400916</name>
</gene>
<dbReference type="EMBL" id="UINC01153373">
    <property type="protein sequence ID" value="SVD48062.1"/>
    <property type="molecule type" value="Genomic_DNA"/>
</dbReference>
<dbReference type="AlphaFoldDB" id="A0A382VNF0"/>
<organism evidence="1">
    <name type="scientific">marine metagenome</name>
    <dbReference type="NCBI Taxonomy" id="408172"/>
    <lineage>
        <taxon>unclassified sequences</taxon>
        <taxon>metagenomes</taxon>
        <taxon>ecological metagenomes</taxon>
    </lineage>
</organism>
<protein>
    <submittedName>
        <fullName evidence="1">Uncharacterized protein</fullName>
    </submittedName>
</protein>
<feature type="non-terminal residue" evidence="1">
    <location>
        <position position="35"/>
    </location>
</feature>
<reference evidence="1" key="1">
    <citation type="submission" date="2018-05" db="EMBL/GenBank/DDBJ databases">
        <authorList>
            <person name="Lanie J.A."/>
            <person name="Ng W.-L."/>
            <person name="Kazmierczak K.M."/>
            <person name="Andrzejewski T.M."/>
            <person name="Davidsen T.M."/>
            <person name="Wayne K.J."/>
            <person name="Tettelin H."/>
            <person name="Glass J.I."/>
            <person name="Rusch D."/>
            <person name="Podicherti R."/>
            <person name="Tsui H.-C.T."/>
            <person name="Winkler M.E."/>
        </authorList>
    </citation>
    <scope>NUCLEOTIDE SEQUENCE</scope>
</reference>